<evidence type="ECO:0000256" key="3">
    <source>
        <dbReference type="ARBA" id="ARBA00022763"/>
    </source>
</evidence>
<keyword evidence="6 8" id="KW-0234">DNA repair</keyword>
<dbReference type="GO" id="GO:0005675">
    <property type="term" value="C:transcription factor TFIIH holo complex"/>
    <property type="evidence" value="ECO:0007669"/>
    <property type="project" value="TreeGrafter"/>
</dbReference>
<dbReference type="PANTHER" id="PTHR28580:SF1">
    <property type="entry name" value="GENERAL TRANSCRIPTION FACTOR IIH SUBUNIT 5"/>
    <property type="match status" value="1"/>
</dbReference>
<evidence type="ECO:0000313" key="10">
    <source>
        <dbReference type="Proteomes" id="UP000319731"/>
    </source>
</evidence>
<comment type="caution">
    <text evidence="9">The sequence shown here is derived from an EMBL/GenBank/DDBJ whole genome shotgun (WGS) entry which is preliminary data.</text>
</comment>
<evidence type="ECO:0000256" key="7">
    <source>
        <dbReference type="ARBA" id="ARBA00023242"/>
    </source>
</evidence>
<gene>
    <name evidence="9" type="ORF">SmJEL517_g02869</name>
</gene>
<keyword evidence="5 8" id="KW-0804">Transcription</keyword>
<dbReference type="InterPro" id="IPR035935">
    <property type="entry name" value="TFB5-like_sf"/>
</dbReference>
<dbReference type="OrthoDB" id="354at2759"/>
<comment type="function">
    <text evidence="8">In NER, TFIIH acts by opening DNA around the lesion to allow the excision of the damaged oligonucleotide and its replacement by a new DNA fragment. In transcription, TFIIH has an essential role in transcription initiation. When the pre-initiation complex (PIC) has been established, TFIIH is required for promoter opening and promoter escape.</text>
</comment>
<dbReference type="EMBL" id="QEAO01000013">
    <property type="protein sequence ID" value="TPX34500.1"/>
    <property type="molecule type" value="Genomic_DNA"/>
</dbReference>
<evidence type="ECO:0000256" key="2">
    <source>
        <dbReference type="ARBA" id="ARBA00007470"/>
    </source>
</evidence>
<dbReference type="SUPFAM" id="SSF142897">
    <property type="entry name" value="TFB5-like"/>
    <property type="match status" value="1"/>
</dbReference>
<dbReference type="SMART" id="SM01395">
    <property type="entry name" value="Tbf5"/>
    <property type="match status" value="1"/>
</dbReference>
<evidence type="ECO:0000256" key="5">
    <source>
        <dbReference type="ARBA" id="ARBA00023163"/>
    </source>
</evidence>
<dbReference type="RefSeq" id="XP_031025220.1">
    <property type="nucleotide sequence ID" value="XM_031168797.1"/>
</dbReference>
<evidence type="ECO:0000256" key="6">
    <source>
        <dbReference type="ARBA" id="ARBA00023204"/>
    </source>
</evidence>
<dbReference type="Pfam" id="PF06331">
    <property type="entry name" value="Tfb5"/>
    <property type="match status" value="1"/>
</dbReference>
<keyword evidence="3 8" id="KW-0227">DNA damage</keyword>
<comment type="subunit">
    <text evidence="8">Component of the 7-subunit TFIIH core complex.</text>
</comment>
<evidence type="ECO:0000256" key="8">
    <source>
        <dbReference type="RuleBase" id="RU368032"/>
    </source>
</evidence>
<dbReference type="STRING" id="1806994.A0A507BZ06"/>
<keyword evidence="4 8" id="KW-0805">Transcription regulation</keyword>
<comment type="subcellular location">
    <subcellularLocation>
        <location evidence="1 8">Nucleus</location>
    </subcellularLocation>
</comment>
<dbReference type="GO" id="GO:0000439">
    <property type="term" value="C:transcription factor TFIIH core complex"/>
    <property type="evidence" value="ECO:0007669"/>
    <property type="project" value="UniProtKB-UniRule"/>
</dbReference>
<dbReference type="Proteomes" id="UP000319731">
    <property type="component" value="Unassembled WGS sequence"/>
</dbReference>
<keyword evidence="7 8" id="KW-0539">Nucleus</keyword>
<accession>A0A507BZ06</accession>
<evidence type="ECO:0000256" key="1">
    <source>
        <dbReference type="ARBA" id="ARBA00004123"/>
    </source>
</evidence>
<keyword evidence="10" id="KW-1185">Reference proteome</keyword>
<proteinExistence type="inferred from homology"/>
<evidence type="ECO:0000313" key="9">
    <source>
        <dbReference type="EMBL" id="TPX34500.1"/>
    </source>
</evidence>
<dbReference type="GO" id="GO:0006294">
    <property type="term" value="P:nucleotide-excision repair, preincision complex assembly"/>
    <property type="evidence" value="ECO:0007669"/>
    <property type="project" value="TreeGrafter"/>
</dbReference>
<dbReference type="GeneID" id="42004094"/>
<evidence type="ECO:0000256" key="4">
    <source>
        <dbReference type="ARBA" id="ARBA00023015"/>
    </source>
</evidence>
<name>A0A507BZ06_9FUNG</name>
<dbReference type="PANTHER" id="PTHR28580">
    <property type="entry name" value="GENERAL TRANSCRIPTION FACTOR IIH SUBUNIT 5"/>
    <property type="match status" value="1"/>
</dbReference>
<sequence length="88" mass="9821">MSRTPTPAPGPPTGVRALVGVIIECDPAAKQIIKKIHDENPLNEKFIVSDLDETHLFVKGDMGLLQDVQRKLDQILEQNTYRIADNSR</sequence>
<dbReference type="GO" id="GO:0006367">
    <property type="term" value="P:transcription initiation at RNA polymerase II promoter"/>
    <property type="evidence" value="ECO:0007669"/>
    <property type="project" value="UniProtKB-UniRule"/>
</dbReference>
<protein>
    <recommendedName>
        <fullName evidence="8">General transcription and DNA repair factor IIH subunit TFB5</fullName>
    </recommendedName>
</protein>
<comment type="similarity">
    <text evidence="2 8">Belongs to the TFB5 family.</text>
</comment>
<dbReference type="AlphaFoldDB" id="A0A507BZ06"/>
<organism evidence="9 10">
    <name type="scientific">Synchytrium microbalum</name>
    <dbReference type="NCBI Taxonomy" id="1806994"/>
    <lineage>
        <taxon>Eukaryota</taxon>
        <taxon>Fungi</taxon>
        <taxon>Fungi incertae sedis</taxon>
        <taxon>Chytridiomycota</taxon>
        <taxon>Chytridiomycota incertae sedis</taxon>
        <taxon>Chytridiomycetes</taxon>
        <taxon>Synchytriales</taxon>
        <taxon>Synchytriaceae</taxon>
        <taxon>Synchytrium</taxon>
    </lineage>
</organism>
<dbReference type="Gene3D" id="3.30.70.1220">
    <property type="entry name" value="TFB5-like"/>
    <property type="match status" value="1"/>
</dbReference>
<reference evidence="9 10" key="1">
    <citation type="journal article" date="2019" name="Sci. Rep.">
        <title>Comparative genomics of chytrid fungi reveal insights into the obligate biotrophic and pathogenic lifestyle of Synchytrium endobioticum.</title>
        <authorList>
            <person name="van de Vossenberg B.T.L.H."/>
            <person name="Warris S."/>
            <person name="Nguyen H.D.T."/>
            <person name="van Gent-Pelzer M.P.E."/>
            <person name="Joly D.L."/>
            <person name="van de Geest H.C."/>
            <person name="Bonants P.J.M."/>
            <person name="Smith D.S."/>
            <person name="Levesque C.A."/>
            <person name="van der Lee T.A.J."/>
        </authorList>
    </citation>
    <scope>NUCLEOTIDE SEQUENCE [LARGE SCALE GENOMIC DNA]</scope>
    <source>
        <strain evidence="9 10">JEL517</strain>
    </source>
</reference>
<dbReference type="InterPro" id="IPR009400">
    <property type="entry name" value="TFIIH_TTDA/Tfb5"/>
</dbReference>